<proteinExistence type="inferred from homology"/>
<evidence type="ECO:0000256" key="8">
    <source>
        <dbReference type="SAM" id="SignalP"/>
    </source>
</evidence>
<protein>
    <recommendedName>
        <fullName evidence="7">Palmitoyltransferase</fullName>
        <ecNumber evidence="7">2.3.1.225</ecNumber>
    </recommendedName>
</protein>
<feature type="transmembrane region" description="Helical" evidence="7">
    <location>
        <begin position="203"/>
        <end position="226"/>
    </location>
</feature>
<keyword evidence="4 7" id="KW-1133">Transmembrane helix</keyword>
<comment type="domain">
    <text evidence="7">The DHHC domain is required for palmitoyltransferase activity.</text>
</comment>
<dbReference type="GO" id="GO:0016020">
    <property type="term" value="C:membrane"/>
    <property type="evidence" value="ECO:0007669"/>
    <property type="project" value="UniProtKB-SubCell"/>
</dbReference>
<evidence type="ECO:0000259" key="9">
    <source>
        <dbReference type="Pfam" id="PF01529"/>
    </source>
</evidence>
<keyword evidence="2 7" id="KW-0808">Transferase</keyword>
<feature type="signal peptide" evidence="8">
    <location>
        <begin position="1"/>
        <end position="15"/>
    </location>
</feature>
<dbReference type="PROSITE" id="PS50216">
    <property type="entry name" value="DHHC"/>
    <property type="match status" value="1"/>
</dbReference>
<dbReference type="InterPro" id="IPR039859">
    <property type="entry name" value="PFA4/ZDH16/20/ERF2-like"/>
</dbReference>
<evidence type="ECO:0000313" key="11">
    <source>
        <dbReference type="Proteomes" id="UP000694522"/>
    </source>
</evidence>
<evidence type="ECO:0000256" key="6">
    <source>
        <dbReference type="ARBA" id="ARBA00023315"/>
    </source>
</evidence>
<keyword evidence="8" id="KW-0732">Signal</keyword>
<evidence type="ECO:0000256" key="1">
    <source>
        <dbReference type="ARBA" id="ARBA00004141"/>
    </source>
</evidence>
<dbReference type="Pfam" id="PF01529">
    <property type="entry name" value="DHHC"/>
    <property type="match status" value="1"/>
</dbReference>
<name>A0A8B9G893_9PSIT</name>
<feature type="transmembrane region" description="Helical" evidence="7">
    <location>
        <begin position="82"/>
        <end position="106"/>
    </location>
</feature>
<evidence type="ECO:0000256" key="5">
    <source>
        <dbReference type="ARBA" id="ARBA00023136"/>
    </source>
</evidence>
<keyword evidence="6 7" id="KW-0012">Acyltransferase</keyword>
<keyword evidence="5 7" id="KW-0472">Membrane</keyword>
<comment type="similarity">
    <text evidence="7">Belongs to the DHHC palmitoyltransferase family.</text>
</comment>
<accession>A0A8B9G893</accession>
<dbReference type="Proteomes" id="UP000694522">
    <property type="component" value="Unplaced"/>
</dbReference>
<dbReference type="GO" id="GO:0019706">
    <property type="term" value="F:protein-cysteine S-palmitoyltransferase activity"/>
    <property type="evidence" value="ECO:0007669"/>
    <property type="project" value="UniProtKB-EC"/>
</dbReference>
<dbReference type="EC" id="2.3.1.225" evidence="7"/>
<dbReference type="PANTHER" id="PTHR12246">
    <property type="entry name" value="PALMITOYLTRANSFERASE ZDHHC16"/>
    <property type="match status" value="1"/>
</dbReference>
<comment type="subcellular location">
    <subcellularLocation>
        <location evidence="1">Membrane</location>
        <topology evidence="1">Multi-pass membrane protein</topology>
    </subcellularLocation>
</comment>
<feature type="domain" description="Palmitoyltransferase DHHC" evidence="9">
    <location>
        <begin position="159"/>
        <end position="287"/>
    </location>
</feature>
<dbReference type="AlphaFoldDB" id="A0A8B9G893"/>
<dbReference type="InterPro" id="IPR001594">
    <property type="entry name" value="Palmitoyltrfase_DHHC"/>
</dbReference>
<evidence type="ECO:0000313" key="10">
    <source>
        <dbReference type="Ensembl" id="ENSACOP00000020479.1"/>
    </source>
</evidence>
<feature type="chain" id="PRO_5034750875" description="Palmitoyltransferase" evidence="8">
    <location>
        <begin position="16"/>
        <end position="362"/>
    </location>
</feature>
<reference evidence="10" key="1">
    <citation type="submission" date="2025-08" db="UniProtKB">
        <authorList>
            <consortium name="Ensembl"/>
        </authorList>
    </citation>
    <scope>IDENTIFICATION</scope>
</reference>
<evidence type="ECO:0000256" key="4">
    <source>
        <dbReference type="ARBA" id="ARBA00022989"/>
    </source>
</evidence>
<comment type="catalytic activity">
    <reaction evidence="7">
        <text>L-cysteinyl-[protein] + hexadecanoyl-CoA = S-hexadecanoyl-L-cysteinyl-[protein] + CoA</text>
        <dbReference type="Rhea" id="RHEA:36683"/>
        <dbReference type="Rhea" id="RHEA-COMP:10131"/>
        <dbReference type="Rhea" id="RHEA-COMP:11032"/>
        <dbReference type="ChEBI" id="CHEBI:29950"/>
        <dbReference type="ChEBI" id="CHEBI:57287"/>
        <dbReference type="ChEBI" id="CHEBI:57379"/>
        <dbReference type="ChEBI" id="CHEBI:74151"/>
        <dbReference type="EC" id="2.3.1.225"/>
    </reaction>
</comment>
<evidence type="ECO:0000256" key="2">
    <source>
        <dbReference type="ARBA" id="ARBA00022679"/>
    </source>
</evidence>
<keyword evidence="11" id="KW-1185">Reference proteome</keyword>
<dbReference type="Ensembl" id="ENSACOT00000021215.1">
    <property type="protein sequence ID" value="ENSACOP00000020479.1"/>
    <property type="gene ID" value="ENSACOG00000014080.1"/>
</dbReference>
<evidence type="ECO:0000256" key="7">
    <source>
        <dbReference type="RuleBase" id="RU079119"/>
    </source>
</evidence>
<organism evidence="10 11">
    <name type="scientific">Amazona collaria</name>
    <name type="common">yellow-billed parrot</name>
    <dbReference type="NCBI Taxonomy" id="241587"/>
    <lineage>
        <taxon>Eukaryota</taxon>
        <taxon>Metazoa</taxon>
        <taxon>Chordata</taxon>
        <taxon>Craniata</taxon>
        <taxon>Vertebrata</taxon>
        <taxon>Euteleostomi</taxon>
        <taxon>Archelosauria</taxon>
        <taxon>Archosauria</taxon>
        <taxon>Dinosauria</taxon>
        <taxon>Saurischia</taxon>
        <taxon>Theropoda</taxon>
        <taxon>Coelurosauria</taxon>
        <taxon>Aves</taxon>
        <taxon>Neognathae</taxon>
        <taxon>Neoaves</taxon>
        <taxon>Telluraves</taxon>
        <taxon>Australaves</taxon>
        <taxon>Psittaciformes</taxon>
        <taxon>Psittacidae</taxon>
        <taxon>Amazona</taxon>
    </lineage>
</organism>
<keyword evidence="3 7" id="KW-0812">Transmembrane</keyword>
<reference evidence="10" key="2">
    <citation type="submission" date="2025-09" db="UniProtKB">
        <authorList>
            <consortium name="Ensembl"/>
        </authorList>
    </citation>
    <scope>IDENTIFICATION</scope>
</reference>
<feature type="transmembrane region" description="Helical" evidence="7">
    <location>
        <begin position="247"/>
        <end position="272"/>
    </location>
</feature>
<feature type="transmembrane region" description="Helical" evidence="7">
    <location>
        <begin position="118"/>
        <end position="139"/>
    </location>
</feature>
<evidence type="ECO:0000256" key="3">
    <source>
        <dbReference type="ARBA" id="ARBA00022692"/>
    </source>
</evidence>
<sequence length="362" mass="41725">SWALWSLLCRQRVFATAMRLLLRCLRLGRRRRCTLVRQAEQLWRYGHLCLRSLLYNSFTNGDVVLDSLFEPVYWLVDHVTRWFGVVFVALVIGLTSSVVAIVYICLLPLILQTYTPAWICWHLAYGHWNLIMIVFHYYMAITTSPGHPPQAKDDLTGVSICRKCIAPKPARTHHCSICNRCVLKMDHHCPWLNNCVGHYNHRYFFSFCLFMTMGCIYCSISGWEMFRDAYAAIEVRRQSQPCGTREGKLVCSLLSLAIPSSVALALGALTLWHAALITRGETSIERHINKKERQRLQKKGKLFRNPYSYGSWDNWKVFLGVDVPRHWLTRVLLPSPHLPHGTGLSWDLPPCVAKQRTPLLSI</sequence>